<sequence>MLVFEEAAEAFCFDFGDDLAAGFKQWGVFETKTVYDAFEWNLCQACVTGSPVHPDIELAAERQ</sequence>
<protein>
    <submittedName>
        <fullName evidence="1">Uncharacterized protein</fullName>
    </submittedName>
</protein>
<feature type="non-terminal residue" evidence="1">
    <location>
        <position position="63"/>
    </location>
</feature>
<proteinExistence type="predicted"/>
<accession>X1H8N1</accession>
<dbReference type="AlphaFoldDB" id="X1H8N1"/>
<reference evidence="1" key="1">
    <citation type="journal article" date="2014" name="Front. Microbiol.">
        <title>High frequency of phylogenetically diverse reductive dehalogenase-homologous genes in deep subseafloor sedimentary metagenomes.</title>
        <authorList>
            <person name="Kawai M."/>
            <person name="Futagami T."/>
            <person name="Toyoda A."/>
            <person name="Takaki Y."/>
            <person name="Nishi S."/>
            <person name="Hori S."/>
            <person name="Arai W."/>
            <person name="Tsubouchi T."/>
            <person name="Morono Y."/>
            <person name="Uchiyama I."/>
            <person name="Ito T."/>
            <person name="Fujiyama A."/>
            <person name="Inagaki F."/>
            <person name="Takami H."/>
        </authorList>
    </citation>
    <scope>NUCLEOTIDE SEQUENCE</scope>
    <source>
        <strain evidence="1">Expedition CK06-06</strain>
    </source>
</reference>
<organism evidence="1">
    <name type="scientific">marine sediment metagenome</name>
    <dbReference type="NCBI Taxonomy" id="412755"/>
    <lineage>
        <taxon>unclassified sequences</taxon>
        <taxon>metagenomes</taxon>
        <taxon>ecological metagenomes</taxon>
    </lineage>
</organism>
<dbReference type="EMBL" id="BARU01034694">
    <property type="protein sequence ID" value="GAH66526.1"/>
    <property type="molecule type" value="Genomic_DNA"/>
</dbReference>
<comment type="caution">
    <text evidence="1">The sequence shown here is derived from an EMBL/GenBank/DDBJ whole genome shotgun (WGS) entry which is preliminary data.</text>
</comment>
<gene>
    <name evidence="1" type="ORF">S03H2_54415</name>
</gene>
<evidence type="ECO:0000313" key="1">
    <source>
        <dbReference type="EMBL" id="GAH66526.1"/>
    </source>
</evidence>
<name>X1H8N1_9ZZZZ</name>